<evidence type="ECO:0000259" key="9">
    <source>
        <dbReference type="Pfam" id="PF12704"/>
    </source>
</evidence>
<protein>
    <recommendedName>
        <fullName evidence="12">FtsX-like permease family protein</fullName>
    </recommendedName>
</protein>
<keyword evidence="5 7" id="KW-0472">Membrane</keyword>
<evidence type="ECO:0000256" key="1">
    <source>
        <dbReference type="ARBA" id="ARBA00004651"/>
    </source>
</evidence>
<keyword evidence="3 7" id="KW-0812">Transmembrane</keyword>
<dbReference type="EMBL" id="BNCK01000007">
    <property type="protein sequence ID" value="GHG00454.1"/>
    <property type="molecule type" value="Genomic_DNA"/>
</dbReference>
<evidence type="ECO:0000313" key="11">
    <source>
        <dbReference type="Proteomes" id="UP000623842"/>
    </source>
</evidence>
<proteinExistence type="inferred from homology"/>
<keyword evidence="4 7" id="KW-1133">Transmembrane helix</keyword>
<dbReference type="PANTHER" id="PTHR30572:SF4">
    <property type="entry name" value="ABC TRANSPORTER PERMEASE YTRF"/>
    <property type="match status" value="1"/>
</dbReference>
<dbReference type="AlphaFoldDB" id="A0A919ENQ6"/>
<feature type="transmembrane region" description="Helical" evidence="7">
    <location>
        <begin position="289"/>
        <end position="311"/>
    </location>
</feature>
<evidence type="ECO:0000256" key="3">
    <source>
        <dbReference type="ARBA" id="ARBA00022692"/>
    </source>
</evidence>
<comment type="caution">
    <text evidence="10">The sequence shown here is derived from an EMBL/GenBank/DDBJ whole genome shotgun (WGS) entry which is preliminary data.</text>
</comment>
<organism evidence="10 11">
    <name type="scientific">Thalassotalea marina</name>
    <dbReference type="NCBI Taxonomy" id="1673741"/>
    <lineage>
        <taxon>Bacteria</taxon>
        <taxon>Pseudomonadati</taxon>
        <taxon>Pseudomonadota</taxon>
        <taxon>Gammaproteobacteria</taxon>
        <taxon>Alteromonadales</taxon>
        <taxon>Colwelliaceae</taxon>
        <taxon>Thalassotalea</taxon>
    </lineage>
</organism>
<evidence type="ECO:0000256" key="5">
    <source>
        <dbReference type="ARBA" id="ARBA00023136"/>
    </source>
</evidence>
<feature type="transmembrane region" description="Helical" evidence="7">
    <location>
        <begin position="754"/>
        <end position="776"/>
    </location>
</feature>
<feature type="transmembrane region" description="Helical" evidence="7">
    <location>
        <begin position="382"/>
        <end position="407"/>
    </location>
</feature>
<evidence type="ECO:0000313" key="10">
    <source>
        <dbReference type="EMBL" id="GHG00454.1"/>
    </source>
</evidence>
<evidence type="ECO:0000256" key="4">
    <source>
        <dbReference type="ARBA" id="ARBA00022989"/>
    </source>
</evidence>
<dbReference type="Pfam" id="PF02687">
    <property type="entry name" value="FtsX"/>
    <property type="match status" value="2"/>
</dbReference>
<feature type="transmembrane region" description="Helical" evidence="7">
    <location>
        <begin position="788"/>
        <end position="808"/>
    </location>
</feature>
<dbReference type="Pfam" id="PF12704">
    <property type="entry name" value="MacB_PCD"/>
    <property type="match status" value="1"/>
</dbReference>
<dbReference type="RefSeq" id="WP_189772535.1">
    <property type="nucleotide sequence ID" value="NZ_BNCK01000007.1"/>
</dbReference>
<dbReference type="PANTHER" id="PTHR30572">
    <property type="entry name" value="MEMBRANE COMPONENT OF TRANSPORTER-RELATED"/>
    <property type="match status" value="1"/>
</dbReference>
<dbReference type="InterPro" id="IPR050250">
    <property type="entry name" value="Macrolide_Exporter_MacB"/>
</dbReference>
<reference evidence="10" key="1">
    <citation type="journal article" date="2014" name="Int. J. Syst. Evol. Microbiol.">
        <title>Complete genome sequence of Corynebacterium casei LMG S-19264T (=DSM 44701T), isolated from a smear-ripened cheese.</title>
        <authorList>
            <consortium name="US DOE Joint Genome Institute (JGI-PGF)"/>
            <person name="Walter F."/>
            <person name="Albersmeier A."/>
            <person name="Kalinowski J."/>
            <person name="Ruckert C."/>
        </authorList>
    </citation>
    <scope>NUCLEOTIDE SEQUENCE</scope>
    <source>
        <strain evidence="10">KCTC 42731</strain>
    </source>
</reference>
<feature type="domain" description="ABC3 transporter permease C-terminal" evidence="8">
    <location>
        <begin position="296"/>
        <end position="411"/>
    </location>
</feature>
<gene>
    <name evidence="10" type="ORF">GCM10017161_31410</name>
</gene>
<comment type="similarity">
    <text evidence="6">Belongs to the ABC-4 integral membrane protein family.</text>
</comment>
<feature type="domain" description="ABC3 transporter permease C-terminal" evidence="8">
    <location>
        <begin position="706"/>
        <end position="818"/>
    </location>
</feature>
<feature type="domain" description="MacB-like periplasmic core" evidence="9">
    <location>
        <begin position="441"/>
        <end position="661"/>
    </location>
</feature>
<dbReference type="Proteomes" id="UP000623842">
    <property type="component" value="Unassembled WGS sequence"/>
</dbReference>
<accession>A0A919ENQ6</accession>
<feature type="transmembrane region" description="Helical" evidence="7">
    <location>
        <begin position="21"/>
        <end position="48"/>
    </location>
</feature>
<keyword evidence="2" id="KW-1003">Cell membrane</keyword>
<dbReference type="GO" id="GO:0022857">
    <property type="term" value="F:transmembrane transporter activity"/>
    <property type="evidence" value="ECO:0007669"/>
    <property type="project" value="TreeGrafter"/>
</dbReference>
<sequence>MSLYQRSFFTGIARIFTLPKLSIPLILTLGLTLGAVLTVFAISSSLLFKPLKGVSNEKLITSINYHLLIGDGLPQIAFMNFQRLSNVNEQYGDLGTWGAMTTSEQSISINDVSYATTDITASDTILEVLGAKLILGDNVTKLDPEGYIWISESLWHSVFSGLDNVIGKQVTINDQSKIIAGVIEDVMAINSSRPVLAQQIWHIQNLSKLKNQPEQPDVNGALKTILLKAKHKDVQLPSEEEFNSWMDDHIKNNLQGDGVTMFLNFLKNTGRQFKTQSYRESLIGESQPIIITLFCAVIGLLIMATLNLLNLFIAHYQGRTKEFAIQLSLGASILKMRLLVILENLPSFILAAVTGVIVAGWLIKSIPYIAGDNFPMIESMSIDAIVIAVALLIVLMLNVLFSMVALLDINKTALNDNLNSSGKGIQAQSNQAISRGLMILQLAIASILLTASVMLAMQAYKTVYRELGFTIENLHQIRAEVIDQAWLEKVQTYDSYQTSEIKAFRDQIGNDIESLVTNSELIIAGEGAISNTISISVFTDELEPDRQIMYETRALSPKFFEAFQIPFLAGANVTQEQIQQNEKRVVIDETFARVLYPELPLEEIVGKEAKFMSEGVIINGIVPTTINQPNLANHFPVAYLTSIGVGRELTFIVKLPEGQEIAKDELNQKLQELYPKLDNFEVKSLNEVWQDLTKDKRISLAVVLTMTALTLLLAAIGVAGLTQMTTNHRKYELAVRMATGAKQRSLVALILKDAVLMLALGLGVGFILSVFGYEYIQQQLSMLPSFDWLALAILDVGLLSIVVLSVLLPTWQVIKHDPMQALREE</sequence>
<evidence type="ECO:0000256" key="2">
    <source>
        <dbReference type="ARBA" id="ARBA00022475"/>
    </source>
</evidence>
<feature type="transmembrane region" description="Helical" evidence="7">
    <location>
        <begin position="348"/>
        <end position="370"/>
    </location>
</feature>
<name>A0A919ENQ6_9GAMM</name>
<keyword evidence="11" id="KW-1185">Reference proteome</keyword>
<evidence type="ECO:0000256" key="7">
    <source>
        <dbReference type="SAM" id="Phobius"/>
    </source>
</evidence>
<feature type="transmembrane region" description="Helical" evidence="7">
    <location>
        <begin position="698"/>
        <end position="721"/>
    </location>
</feature>
<comment type="subcellular location">
    <subcellularLocation>
        <location evidence="1">Cell membrane</location>
        <topology evidence="1">Multi-pass membrane protein</topology>
    </subcellularLocation>
</comment>
<reference evidence="10" key="2">
    <citation type="submission" date="2020-09" db="EMBL/GenBank/DDBJ databases">
        <authorList>
            <person name="Sun Q."/>
            <person name="Kim S."/>
        </authorList>
    </citation>
    <scope>NUCLEOTIDE SEQUENCE</scope>
    <source>
        <strain evidence="10">KCTC 42731</strain>
    </source>
</reference>
<dbReference type="InterPro" id="IPR025857">
    <property type="entry name" value="MacB_PCD"/>
</dbReference>
<feature type="transmembrane region" description="Helical" evidence="7">
    <location>
        <begin position="438"/>
        <end position="457"/>
    </location>
</feature>
<evidence type="ECO:0000259" key="8">
    <source>
        <dbReference type="Pfam" id="PF02687"/>
    </source>
</evidence>
<evidence type="ECO:0000256" key="6">
    <source>
        <dbReference type="ARBA" id="ARBA00038076"/>
    </source>
</evidence>
<dbReference type="InterPro" id="IPR003838">
    <property type="entry name" value="ABC3_permease_C"/>
</dbReference>
<dbReference type="GO" id="GO:0005886">
    <property type="term" value="C:plasma membrane"/>
    <property type="evidence" value="ECO:0007669"/>
    <property type="project" value="UniProtKB-SubCell"/>
</dbReference>
<evidence type="ECO:0008006" key="12">
    <source>
        <dbReference type="Google" id="ProtNLM"/>
    </source>
</evidence>